<accession>A0A699KP90</accession>
<gene>
    <name evidence="1" type="ORF">Tci_671484</name>
</gene>
<dbReference type="Gene3D" id="3.60.10.10">
    <property type="entry name" value="Endonuclease/exonuclease/phosphatase"/>
    <property type="match status" value="1"/>
</dbReference>
<sequence length="145" mass="16290">MKEEQEKNVGTIVKDVMEDIASTTKVMKDNVTSSIKDRSEANIKVLNKTNQSIFCLVSAEQNNVKCFYTFVYAENDGSDIKELWKSLELDRRFDNGKPWCILGDMNVTLSTSEHSSGSSSVTIDMVKFNECINKIEVEDKCSSGL</sequence>
<protein>
    <submittedName>
        <fullName evidence="1">RNA-directed DNA polymerase, eukaryota, reverse transcriptase zinc-binding domain protein</fullName>
    </submittedName>
</protein>
<keyword evidence="1" id="KW-0695">RNA-directed DNA polymerase</keyword>
<keyword evidence="1" id="KW-0808">Transferase</keyword>
<dbReference type="SUPFAM" id="SSF56219">
    <property type="entry name" value="DNase I-like"/>
    <property type="match status" value="1"/>
</dbReference>
<dbReference type="AlphaFoldDB" id="A0A699KP90"/>
<keyword evidence="1" id="KW-0548">Nucleotidyltransferase</keyword>
<dbReference type="InterPro" id="IPR036691">
    <property type="entry name" value="Endo/exonu/phosph_ase_sf"/>
</dbReference>
<dbReference type="GO" id="GO:0003964">
    <property type="term" value="F:RNA-directed DNA polymerase activity"/>
    <property type="evidence" value="ECO:0007669"/>
    <property type="project" value="UniProtKB-KW"/>
</dbReference>
<evidence type="ECO:0000313" key="1">
    <source>
        <dbReference type="EMBL" id="GFA99512.1"/>
    </source>
</evidence>
<name>A0A699KP90_TANCI</name>
<dbReference type="EMBL" id="BKCJ010529690">
    <property type="protein sequence ID" value="GFA99512.1"/>
    <property type="molecule type" value="Genomic_DNA"/>
</dbReference>
<reference evidence="1" key="1">
    <citation type="journal article" date="2019" name="Sci. Rep.">
        <title>Draft genome of Tanacetum cinerariifolium, the natural source of mosquito coil.</title>
        <authorList>
            <person name="Yamashiro T."/>
            <person name="Shiraishi A."/>
            <person name="Satake H."/>
            <person name="Nakayama K."/>
        </authorList>
    </citation>
    <scope>NUCLEOTIDE SEQUENCE</scope>
</reference>
<comment type="caution">
    <text evidence="1">The sequence shown here is derived from an EMBL/GenBank/DDBJ whole genome shotgun (WGS) entry which is preliminary data.</text>
</comment>
<proteinExistence type="predicted"/>
<organism evidence="1">
    <name type="scientific">Tanacetum cinerariifolium</name>
    <name type="common">Dalmatian daisy</name>
    <name type="synonym">Chrysanthemum cinerariifolium</name>
    <dbReference type="NCBI Taxonomy" id="118510"/>
    <lineage>
        <taxon>Eukaryota</taxon>
        <taxon>Viridiplantae</taxon>
        <taxon>Streptophyta</taxon>
        <taxon>Embryophyta</taxon>
        <taxon>Tracheophyta</taxon>
        <taxon>Spermatophyta</taxon>
        <taxon>Magnoliopsida</taxon>
        <taxon>eudicotyledons</taxon>
        <taxon>Gunneridae</taxon>
        <taxon>Pentapetalae</taxon>
        <taxon>asterids</taxon>
        <taxon>campanulids</taxon>
        <taxon>Asterales</taxon>
        <taxon>Asteraceae</taxon>
        <taxon>Asteroideae</taxon>
        <taxon>Anthemideae</taxon>
        <taxon>Anthemidinae</taxon>
        <taxon>Tanacetum</taxon>
    </lineage>
</organism>